<protein>
    <submittedName>
        <fullName evidence="8">RNA polymerase sigma24 factor</fullName>
    </submittedName>
</protein>
<keyword evidence="2" id="KW-0805">Transcription regulation</keyword>
<keyword evidence="5" id="KW-0804">Transcription</keyword>
<keyword evidence="9" id="KW-1185">Reference proteome</keyword>
<organism evidence="8 9">
    <name type="scientific">Actinocatenispora thailandica</name>
    <dbReference type="NCBI Taxonomy" id="227318"/>
    <lineage>
        <taxon>Bacteria</taxon>
        <taxon>Bacillati</taxon>
        <taxon>Actinomycetota</taxon>
        <taxon>Actinomycetes</taxon>
        <taxon>Micromonosporales</taxon>
        <taxon>Micromonosporaceae</taxon>
        <taxon>Actinocatenispora</taxon>
    </lineage>
</organism>
<feature type="domain" description="RNA polymerase sigma-70 region 2" evidence="6">
    <location>
        <begin position="15"/>
        <end position="79"/>
    </location>
</feature>
<keyword evidence="4" id="KW-0238">DNA-binding</keyword>
<dbReference type="InterPro" id="IPR013249">
    <property type="entry name" value="RNA_pol_sigma70_r4_t2"/>
</dbReference>
<dbReference type="SUPFAM" id="SSF88946">
    <property type="entry name" value="Sigma2 domain of RNA polymerase sigma factors"/>
    <property type="match status" value="1"/>
</dbReference>
<feature type="domain" description="RNA polymerase sigma factor 70 region 4 type 2" evidence="7">
    <location>
        <begin position="100"/>
        <end position="152"/>
    </location>
</feature>
<evidence type="ECO:0000256" key="3">
    <source>
        <dbReference type="ARBA" id="ARBA00023082"/>
    </source>
</evidence>
<dbReference type="Gene3D" id="1.10.1740.10">
    <property type="match status" value="1"/>
</dbReference>
<dbReference type="EMBL" id="AP023355">
    <property type="protein sequence ID" value="BCJ35187.1"/>
    <property type="molecule type" value="Genomic_DNA"/>
</dbReference>
<proteinExistence type="inferred from homology"/>
<dbReference type="KEGG" id="atl:Athai_26900"/>
<comment type="similarity">
    <text evidence="1">Belongs to the sigma-70 factor family. ECF subfamily.</text>
</comment>
<dbReference type="GO" id="GO:0006352">
    <property type="term" value="P:DNA-templated transcription initiation"/>
    <property type="evidence" value="ECO:0007669"/>
    <property type="project" value="InterPro"/>
</dbReference>
<dbReference type="Pfam" id="PF04542">
    <property type="entry name" value="Sigma70_r2"/>
    <property type="match status" value="1"/>
</dbReference>
<evidence type="ECO:0000259" key="7">
    <source>
        <dbReference type="Pfam" id="PF08281"/>
    </source>
</evidence>
<dbReference type="NCBIfam" id="TIGR02937">
    <property type="entry name" value="sigma70-ECF"/>
    <property type="match status" value="1"/>
</dbReference>
<dbReference type="NCBIfam" id="TIGR02983">
    <property type="entry name" value="SigE-fam_strep"/>
    <property type="match status" value="1"/>
</dbReference>
<evidence type="ECO:0000259" key="6">
    <source>
        <dbReference type="Pfam" id="PF04542"/>
    </source>
</evidence>
<dbReference type="GO" id="GO:0003677">
    <property type="term" value="F:DNA binding"/>
    <property type="evidence" value="ECO:0007669"/>
    <property type="project" value="UniProtKB-KW"/>
</dbReference>
<dbReference type="InterPro" id="IPR039425">
    <property type="entry name" value="RNA_pol_sigma-70-like"/>
</dbReference>
<dbReference type="Gene3D" id="1.10.10.10">
    <property type="entry name" value="Winged helix-like DNA-binding domain superfamily/Winged helix DNA-binding domain"/>
    <property type="match status" value="1"/>
</dbReference>
<keyword evidence="3" id="KW-0731">Sigma factor</keyword>
<name>A0A7R7DP49_9ACTN</name>
<dbReference type="InterPro" id="IPR014284">
    <property type="entry name" value="RNA_pol_sigma-70_dom"/>
</dbReference>
<dbReference type="GO" id="GO:0016987">
    <property type="term" value="F:sigma factor activity"/>
    <property type="evidence" value="ECO:0007669"/>
    <property type="project" value="UniProtKB-KW"/>
</dbReference>
<dbReference type="Pfam" id="PF08281">
    <property type="entry name" value="Sigma70_r4_2"/>
    <property type="match status" value="1"/>
</dbReference>
<evidence type="ECO:0000256" key="2">
    <source>
        <dbReference type="ARBA" id="ARBA00023015"/>
    </source>
</evidence>
<dbReference type="InterPro" id="IPR013324">
    <property type="entry name" value="RNA_pol_sigma_r3/r4-like"/>
</dbReference>
<dbReference type="InterPro" id="IPR007627">
    <property type="entry name" value="RNA_pol_sigma70_r2"/>
</dbReference>
<dbReference type="SUPFAM" id="SSF88659">
    <property type="entry name" value="Sigma3 and sigma4 domains of RNA polymerase sigma factors"/>
    <property type="match status" value="1"/>
</dbReference>
<dbReference type="AlphaFoldDB" id="A0A7R7DP49"/>
<evidence type="ECO:0000256" key="1">
    <source>
        <dbReference type="ARBA" id="ARBA00010641"/>
    </source>
</evidence>
<dbReference type="CDD" id="cd06171">
    <property type="entry name" value="Sigma70_r4"/>
    <property type="match status" value="1"/>
</dbReference>
<dbReference type="InterPro" id="IPR013325">
    <property type="entry name" value="RNA_pol_sigma_r2"/>
</dbReference>
<accession>A0A7R7DP49</accession>
<dbReference type="RefSeq" id="WP_203961774.1">
    <property type="nucleotide sequence ID" value="NZ_AP023355.1"/>
</dbReference>
<dbReference type="PANTHER" id="PTHR43133">
    <property type="entry name" value="RNA POLYMERASE ECF-TYPE SIGMA FACTO"/>
    <property type="match status" value="1"/>
</dbReference>
<dbReference type="Proteomes" id="UP000611640">
    <property type="component" value="Chromosome"/>
</dbReference>
<dbReference type="PANTHER" id="PTHR43133:SF50">
    <property type="entry name" value="ECF RNA POLYMERASE SIGMA FACTOR SIGM"/>
    <property type="match status" value="1"/>
</dbReference>
<evidence type="ECO:0000256" key="4">
    <source>
        <dbReference type="ARBA" id="ARBA00023125"/>
    </source>
</evidence>
<reference evidence="8 9" key="1">
    <citation type="submission" date="2020-08" db="EMBL/GenBank/DDBJ databases">
        <title>Whole genome shotgun sequence of Actinocatenispora thailandica NBRC 105041.</title>
        <authorList>
            <person name="Komaki H."/>
            <person name="Tamura T."/>
        </authorList>
    </citation>
    <scope>NUCLEOTIDE SEQUENCE [LARGE SCALE GENOMIC DNA]</scope>
    <source>
        <strain evidence="8 9">NBRC 105041</strain>
    </source>
</reference>
<gene>
    <name evidence="8" type="ORF">Athai_26900</name>
</gene>
<evidence type="ECO:0000313" key="8">
    <source>
        <dbReference type="EMBL" id="BCJ35187.1"/>
    </source>
</evidence>
<sequence>MGRREDGFTAYYRARAASMRRTAYLLCGDWHAAEDLVQTAYTKLYLAWHRVSRHDRLDQYVRRIVLRSFLDQQRRASRREYPTDAVPDVAVDASAPEERMVLLAALAQVASRQRAVLVLRFWEDLSVAETAEVLGITEGTVKSHTARGLETLRRALPERHSITAGDPA</sequence>
<evidence type="ECO:0000313" key="9">
    <source>
        <dbReference type="Proteomes" id="UP000611640"/>
    </source>
</evidence>
<evidence type="ECO:0000256" key="5">
    <source>
        <dbReference type="ARBA" id="ARBA00023163"/>
    </source>
</evidence>
<dbReference type="InterPro" id="IPR036388">
    <property type="entry name" value="WH-like_DNA-bd_sf"/>
</dbReference>
<dbReference type="InterPro" id="IPR014325">
    <property type="entry name" value="RNA_pol_sigma-E_actinobac"/>
</dbReference>